<keyword evidence="1" id="KW-0863">Zinc-finger</keyword>
<dbReference type="PROSITE" id="PS50158">
    <property type="entry name" value="ZF_CCHC"/>
    <property type="match status" value="1"/>
</dbReference>
<reference evidence="4" key="3">
    <citation type="submission" date="2023-05" db="EMBL/GenBank/DDBJ databases">
        <authorList>
            <person name="Smith C.H."/>
        </authorList>
    </citation>
    <scope>NUCLEOTIDE SEQUENCE</scope>
    <source>
        <strain evidence="4">CHS0354</strain>
        <tissue evidence="4">Mantle</tissue>
    </source>
</reference>
<dbReference type="AlphaFoldDB" id="A0AAE0VVJ5"/>
<evidence type="ECO:0000256" key="2">
    <source>
        <dbReference type="SAM" id="MobiDB-lite"/>
    </source>
</evidence>
<comment type="caution">
    <text evidence="4">The sequence shown here is derived from an EMBL/GenBank/DDBJ whole genome shotgun (WGS) entry which is preliminary data.</text>
</comment>
<dbReference type="GO" id="GO:0008270">
    <property type="term" value="F:zinc ion binding"/>
    <property type="evidence" value="ECO:0007669"/>
    <property type="project" value="UniProtKB-KW"/>
</dbReference>
<dbReference type="EMBL" id="JAEAOA010002251">
    <property type="protein sequence ID" value="KAK3590792.1"/>
    <property type="molecule type" value="Genomic_DNA"/>
</dbReference>
<sequence>MANAIEYEAFEGTWPNLQKPVNNEIIVRALRSKHDLSHSNTEPGNKKESKDSDTRSNIDDLTRAVEALQESMDTVAKLSTENSRQVDMVIGNIQKKGRNTTYRTNHQTARENQIECYACHGLGHMSRDCPTKKKPNRLNSMLDNQLKPEKSAKHVAELN</sequence>
<evidence type="ECO:0000313" key="5">
    <source>
        <dbReference type="Proteomes" id="UP001195483"/>
    </source>
</evidence>
<feature type="region of interest" description="Disordered" evidence="2">
    <location>
        <begin position="128"/>
        <end position="159"/>
    </location>
</feature>
<dbReference type="GO" id="GO:0003676">
    <property type="term" value="F:nucleic acid binding"/>
    <property type="evidence" value="ECO:0007669"/>
    <property type="project" value="InterPro"/>
</dbReference>
<dbReference type="SMART" id="SM00343">
    <property type="entry name" value="ZnF_C2HC"/>
    <property type="match status" value="1"/>
</dbReference>
<reference evidence="4" key="2">
    <citation type="journal article" date="2021" name="Genome Biol. Evol.">
        <title>Developing a high-quality reference genome for a parasitic bivalve with doubly uniparental inheritance (Bivalvia: Unionida).</title>
        <authorList>
            <person name="Smith C.H."/>
        </authorList>
    </citation>
    <scope>NUCLEOTIDE SEQUENCE</scope>
    <source>
        <strain evidence="4">CHS0354</strain>
        <tissue evidence="4">Mantle</tissue>
    </source>
</reference>
<keyword evidence="1" id="KW-0479">Metal-binding</keyword>
<dbReference type="SUPFAM" id="SSF57756">
    <property type="entry name" value="Retrovirus zinc finger-like domains"/>
    <property type="match status" value="1"/>
</dbReference>
<feature type="compositionally biased region" description="Basic and acidic residues" evidence="2">
    <location>
        <begin position="44"/>
        <end position="61"/>
    </location>
</feature>
<evidence type="ECO:0000256" key="1">
    <source>
        <dbReference type="PROSITE-ProRule" id="PRU00047"/>
    </source>
</evidence>
<dbReference type="Gene3D" id="4.10.60.10">
    <property type="entry name" value="Zinc finger, CCHC-type"/>
    <property type="match status" value="1"/>
</dbReference>
<proteinExistence type="predicted"/>
<keyword evidence="1" id="KW-0862">Zinc</keyword>
<dbReference type="InterPro" id="IPR001878">
    <property type="entry name" value="Znf_CCHC"/>
</dbReference>
<organism evidence="4 5">
    <name type="scientific">Potamilus streckersoni</name>
    <dbReference type="NCBI Taxonomy" id="2493646"/>
    <lineage>
        <taxon>Eukaryota</taxon>
        <taxon>Metazoa</taxon>
        <taxon>Spiralia</taxon>
        <taxon>Lophotrochozoa</taxon>
        <taxon>Mollusca</taxon>
        <taxon>Bivalvia</taxon>
        <taxon>Autobranchia</taxon>
        <taxon>Heteroconchia</taxon>
        <taxon>Palaeoheterodonta</taxon>
        <taxon>Unionida</taxon>
        <taxon>Unionoidea</taxon>
        <taxon>Unionidae</taxon>
        <taxon>Ambleminae</taxon>
        <taxon>Lampsilini</taxon>
        <taxon>Potamilus</taxon>
    </lineage>
</organism>
<feature type="domain" description="CCHC-type" evidence="3">
    <location>
        <begin position="116"/>
        <end position="130"/>
    </location>
</feature>
<protein>
    <recommendedName>
        <fullName evidence="3">CCHC-type domain-containing protein</fullName>
    </recommendedName>
</protein>
<keyword evidence="5" id="KW-1185">Reference proteome</keyword>
<feature type="region of interest" description="Disordered" evidence="2">
    <location>
        <begin position="34"/>
        <end position="61"/>
    </location>
</feature>
<evidence type="ECO:0000313" key="4">
    <source>
        <dbReference type="EMBL" id="KAK3590792.1"/>
    </source>
</evidence>
<reference evidence="4" key="1">
    <citation type="journal article" date="2021" name="Genome Biol. Evol.">
        <title>A High-Quality Reference Genome for a Parasitic Bivalve with Doubly Uniparental Inheritance (Bivalvia: Unionida).</title>
        <authorList>
            <person name="Smith C.H."/>
        </authorList>
    </citation>
    <scope>NUCLEOTIDE SEQUENCE</scope>
    <source>
        <strain evidence="4">CHS0354</strain>
    </source>
</reference>
<name>A0AAE0VVJ5_9BIVA</name>
<dbReference type="InterPro" id="IPR036875">
    <property type="entry name" value="Znf_CCHC_sf"/>
</dbReference>
<accession>A0AAE0VVJ5</accession>
<dbReference type="Proteomes" id="UP001195483">
    <property type="component" value="Unassembled WGS sequence"/>
</dbReference>
<gene>
    <name evidence="4" type="ORF">CHS0354_038730</name>
</gene>
<evidence type="ECO:0000259" key="3">
    <source>
        <dbReference type="PROSITE" id="PS50158"/>
    </source>
</evidence>
<dbReference type="Pfam" id="PF00098">
    <property type="entry name" value="zf-CCHC"/>
    <property type="match status" value="1"/>
</dbReference>
<feature type="compositionally biased region" description="Basic and acidic residues" evidence="2">
    <location>
        <begin position="146"/>
        <end position="159"/>
    </location>
</feature>